<dbReference type="AlphaFoldDB" id="A0A9D4PUH4"/>
<dbReference type="EMBL" id="JABSTV010001250">
    <property type="protein sequence ID" value="KAH7955872.1"/>
    <property type="molecule type" value="Genomic_DNA"/>
</dbReference>
<protein>
    <recommendedName>
        <fullName evidence="2">DNA 3'-5' helicase</fullName>
        <ecNumber evidence="2">5.6.2.4</ecNumber>
    </recommendedName>
</protein>
<gene>
    <name evidence="6" type="ORF">HPB52_004828</name>
</gene>
<dbReference type="InterPro" id="IPR052247">
    <property type="entry name" value="Meiotic_Crossover_Helicase"/>
</dbReference>
<evidence type="ECO:0000256" key="1">
    <source>
        <dbReference type="ARBA" id="ARBA00034617"/>
    </source>
</evidence>
<organism evidence="6 7">
    <name type="scientific">Rhipicephalus sanguineus</name>
    <name type="common">Brown dog tick</name>
    <name type="synonym">Ixodes sanguineus</name>
    <dbReference type="NCBI Taxonomy" id="34632"/>
    <lineage>
        <taxon>Eukaryota</taxon>
        <taxon>Metazoa</taxon>
        <taxon>Ecdysozoa</taxon>
        <taxon>Arthropoda</taxon>
        <taxon>Chelicerata</taxon>
        <taxon>Arachnida</taxon>
        <taxon>Acari</taxon>
        <taxon>Parasitiformes</taxon>
        <taxon>Ixodida</taxon>
        <taxon>Ixodoidea</taxon>
        <taxon>Ixodidae</taxon>
        <taxon>Rhipicephalinae</taxon>
        <taxon>Rhipicephalus</taxon>
        <taxon>Rhipicephalus</taxon>
    </lineage>
</organism>
<evidence type="ECO:0000313" key="6">
    <source>
        <dbReference type="EMBL" id="KAH7955872.1"/>
    </source>
</evidence>
<dbReference type="PANTHER" id="PTHR47835:SF3">
    <property type="entry name" value="HELICASE FOR MEIOSIS 1"/>
    <property type="match status" value="1"/>
</dbReference>
<evidence type="ECO:0000256" key="4">
    <source>
        <dbReference type="SAM" id="MobiDB-lite"/>
    </source>
</evidence>
<dbReference type="Proteomes" id="UP000821837">
    <property type="component" value="Unassembled WGS sequence"/>
</dbReference>
<dbReference type="PANTHER" id="PTHR47835">
    <property type="entry name" value="HFM1, ATP DEPENDENT DNA HELICASE HOMOLOG"/>
    <property type="match status" value="1"/>
</dbReference>
<comment type="catalytic activity">
    <reaction evidence="3">
        <text>ATP + H2O = ADP + phosphate + H(+)</text>
        <dbReference type="Rhea" id="RHEA:13065"/>
        <dbReference type="ChEBI" id="CHEBI:15377"/>
        <dbReference type="ChEBI" id="CHEBI:15378"/>
        <dbReference type="ChEBI" id="CHEBI:30616"/>
        <dbReference type="ChEBI" id="CHEBI:43474"/>
        <dbReference type="ChEBI" id="CHEBI:456216"/>
        <dbReference type="EC" id="5.6.2.4"/>
    </reaction>
</comment>
<keyword evidence="7" id="KW-1185">Reference proteome</keyword>
<dbReference type="InterPro" id="IPR057842">
    <property type="entry name" value="WH_MER3"/>
</dbReference>
<name>A0A9D4PUH4_RHISA</name>
<dbReference type="Pfam" id="PF23445">
    <property type="entry name" value="WHD_SNRNP200"/>
    <property type="match status" value="1"/>
</dbReference>
<evidence type="ECO:0000256" key="3">
    <source>
        <dbReference type="ARBA" id="ARBA00048988"/>
    </source>
</evidence>
<dbReference type="GO" id="GO:0016787">
    <property type="term" value="F:hydrolase activity"/>
    <property type="evidence" value="ECO:0007669"/>
    <property type="project" value="UniProtKB-KW"/>
</dbReference>
<feature type="compositionally biased region" description="Low complexity" evidence="4">
    <location>
        <begin position="48"/>
        <end position="58"/>
    </location>
</feature>
<accession>A0A9D4PUH4</accession>
<evidence type="ECO:0000256" key="2">
    <source>
        <dbReference type="ARBA" id="ARBA00034808"/>
    </source>
</evidence>
<reference evidence="6" key="2">
    <citation type="submission" date="2021-09" db="EMBL/GenBank/DDBJ databases">
        <authorList>
            <person name="Jia N."/>
            <person name="Wang J."/>
            <person name="Shi W."/>
            <person name="Du L."/>
            <person name="Sun Y."/>
            <person name="Zhan W."/>
            <person name="Jiang J."/>
            <person name="Wang Q."/>
            <person name="Zhang B."/>
            <person name="Ji P."/>
            <person name="Sakyi L.B."/>
            <person name="Cui X."/>
            <person name="Yuan T."/>
            <person name="Jiang B."/>
            <person name="Yang W."/>
            <person name="Lam T.T.-Y."/>
            <person name="Chang Q."/>
            <person name="Ding S."/>
            <person name="Wang X."/>
            <person name="Zhu J."/>
            <person name="Ruan X."/>
            <person name="Zhao L."/>
            <person name="Wei J."/>
            <person name="Que T."/>
            <person name="Du C."/>
            <person name="Cheng J."/>
            <person name="Dai P."/>
            <person name="Han X."/>
            <person name="Huang E."/>
            <person name="Gao Y."/>
            <person name="Liu J."/>
            <person name="Shao H."/>
            <person name="Ye R."/>
            <person name="Li L."/>
            <person name="Wei W."/>
            <person name="Wang X."/>
            <person name="Wang C."/>
            <person name="Huo Q."/>
            <person name="Li W."/>
            <person name="Guo W."/>
            <person name="Chen H."/>
            <person name="Chen S."/>
            <person name="Zhou L."/>
            <person name="Zhou L."/>
            <person name="Ni X."/>
            <person name="Tian J."/>
            <person name="Zhou Y."/>
            <person name="Sheng Y."/>
            <person name="Liu T."/>
            <person name="Pan Y."/>
            <person name="Xia L."/>
            <person name="Li J."/>
            <person name="Zhao F."/>
            <person name="Cao W."/>
        </authorList>
    </citation>
    <scope>NUCLEOTIDE SEQUENCE</scope>
    <source>
        <strain evidence="6">Rsan-2018</strain>
        <tissue evidence="6">Larvae</tissue>
    </source>
</reference>
<dbReference type="Gene3D" id="1.10.10.10">
    <property type="entry name" value="Winged helix-like DNA-binding domain superfamily/Winged helix DNA-binding domain"/>
    <property type="match status" value="1"/>
</dbReference>
<dbReference type="InterPro" id="IPR036388">
    <property type="entry name" value="WH-like_DNA-bd_sf"/>
</dbReference>
<comment type="caution">
    <text evidence="6">The sequence shown here is derived from an EMBL/GenBank/DDBJ whole genome shotgun (WGS) entry which is preliminary data.</text>
</comment>
<proteinExistence type="predicted"/>
<dbReference type="EC" id="5.6.2.4" evidence="2"/>
<comment type="catalytic activity">
    <reaction evidence="1">
        <text>Couples ATP hydrolysis with the unwinding of duplex DNA by translocating in the 3'-5' direction.</text>
        <dbReference type="EC" id="5.6.2.4"/>
    </reaction>
</comment>
<evidence type="ECO:0000313" key="7">
    <source>
        <dbReference type="Proteomes" id="UP000821837"/>
    </source>
</evidence>
<sequence>MSGHRLRTVPRECAKPECLFPVLFSLADTSGPTLYPSEVTEGGGASQGGASSESPSQAEYEAQGLSVLESSLLRSGLAEHLNAELVLGSLPQPNLSGCLAWIRETFLYVRLLKNPEHYVVRVYVMEAFVQRDPQRSWVCLYKRQI</sequence>
<dbReference type="GO" id="GO:0043138">
    <property type="term" value="F:3'-5' DNA helicase activity"/>
    <property type="evidence" value="ECO:0007669"/>
    <property type="project" value="UniProtKB-EC"/>
</dbReference>
<feature type="domain" description="MER3 helicase-like winged helix" evidence="5">
    <location>
        <begin position="71"/>
        <end position="120"/>
    </location>
</feature>
<feature type="region of interest" description="Disordered" evidence="4">
    <location>
        <begin position="35"/>
        <end position="58"/>
    </location>
</feature>
<reference evidence="6" key="1">
    <citation type="journal article" date="2020" name="Cell">
        <title>Large-Scale Comparative Analyses of Tick Genomes Elucidate Their Genetic Diversity and Vector Capacities.</title>
        <authorList>
            <consortium name="Tick Genome and Microbiome Consortium (TIGMIC)"/>
            <person name="Jia N."/>
            <person name="Wang J."/>
            <person name="Shi W."/>
            <person name="Du L."/>
            <person name="Sun Y."/>
            <person name="Zhan W."/>
            <person name="Jiang J.F."/>
            <person name="Wang Q."/>
            <person name="Zhang B."/>
            <person name="Ji P."/>
            <person name="Bell-Sakyi L."/>
            <person name="Cui X.M."/>
            <person name="Yuan T.T."/>
            <person name="Jiang B.G."/>
            <person name="Yang W.F."/>
            <person name="Lam T.T."/>
            <person name="Chang Q.C."/>
            <person name="Ding S.J."/>
            <person name="Wang X.J."/>
            <person name="Zhu J.G."/>
            <person name="Ruan X.D."/>
            <person name="Zhao L."/>
            <person name="Wei J.T."/>
            <person name="Ye R.Z."/>
            <person name="Que T.C."/>
            <person name="Du C.H."/>
            <person name="Zhou Y.H."/>
            <person name="Cheng J.X."/>
            <person name="Dai P.F."/>
            <person name="Guo W.B."/>
            <person name="Han X.H."/>
            <person name="Huang E.J."/>
            <person name="Li L.F."/>
            <person name="Wei W."/>
            <person name="Gao Y.C."/>
            <person name="Liu J.Z."/>
            <person name="Shao H.Z."/>
            <person name="Wang X."/>
            <person name="Wang C.C."/>
            <person name="Yang T.C."/>
            <person name="Huo Q.B."/>
            <person name="Li W."/>
            <person name="Chen H.Y."/>
            <person name="Chen S.E."/>
            <person name="Zhou L.G."/>
            <person name="Ni X.B."/>
            <person name="Tian J.H."/>
            <person name="Sheng Y."/>
            <person name="Liu T."/>
            <person name="Pan Y.S."/>
            <person name="Xia L.Y."/>
            <person name="Li J."/>
            <person name="Zhao F."/>
            <person name="Cao W.C."/>
        </authorList>
    </citation>
    <scope>NUCLEOTIDE SEQUENCE</scope>
    <source>
        <strain evidence="6">Rsan-2018</strain>
    </source>
</reference>
<evidence type="ECO:0000259" key="5">
    <source>
        <dbReference type="Pfam" id="PF23445"/>
    </source>
</evidence>